<keyword evidence="4 8" id="KW-0479">Metal-binding</keyword>
<dbReference type="AlphaFoldDB" id="A0A6P3YAP3"/>
<accession>A0A6P3YAP3</accession>
<dbReference type="GO" id="GO:0005506">
    <property type="term" value="F:iron ion binding"/>
    <property type="evidence" value="ECO:0007669"/>
    <property type="project" value="InterPro"/>
</dbReference>
<dbReference type="GO" id="GO:0016705">
    <property type="term" value="F:oxidoreductase activity, acting on paired donors, with incorporation or reduction of molecular oxygen"/>
    <property type="evidence" value="ECO:0007669"/>
    <property type="project" value="InterPro"/>
</dbReference>
<comment type="similarity">
    <text evidence="2 9">Belongs to the cytochrome P450 family.</text>
</comment>
<evidence type="ECO:0000256" key="9">
    <source>
        <dbReference type="RuleBase" id="RU000461"/>
    </source>
</evidence>
<evidence type="ECO:0000256" key="4">
    <source>
        <dbReference type="ARBA" id="ARBA00022723"/>
    </source>
</evidence>
<dbReference type="Gene3D" id="1.10.630.10">
    <property type="entry name" value="Cytochrome P450"/>
    <property type="match status" value="1"/>
</dbReference>
<evidence type="ECO:0000256" key="6">
    <source>
        <dbReference type="ARBA" id="ARBA00023004"/>
    </source>
</evidence>
<keyword evidence="7 9" id="KW-0503">Monooxygenase</keyword>
<dbReference type="OrthoDB" id="3945418at2759"/>
<dbReference type="PANTHER" id="PTHR24279:SF120">
    <property type="entry name" value="CYTOCHROME P450"/>
    <property type="match status" value="1"/>
</dbReference>
<sequence>MATTHHHRSRVVRYRINKLHFGRFDITGEYSFNKLHTSGLAKLRRYGFLVKEEIVPGVPTIWVFRPEDIATIFQAEVGRYPERRSHLALYKYRKDRSDMYNTGGLLPTNGIDWWRLRKEFQKILSKPRSVTEYLEDTDVVIQEFVKFCQQHREDQTDDLLPFLSRLFLELTCLILFDVRMNSFSETERHLNSRSSRLIDAAFETNSVILRLDNGLRLWRFWETPLYKKLCKSQNYMEEVTLQILSQRSQNTSTHRKMSLLEEYLQNETLDLKDVVGMSCDLLLAGIDTTTYTTSFALYHLASNPHLQDKLRREATALLAAPDSPITPEILNNATYTKAVIKETFRLNPVAIGIGRILHVDVVLNGYHVPRGTVVVTQNQVTCRLPGYFSEPNSFVPERWLRSKDGTMKESVHPYLMLPFGHGTRSCIARRFAEQTVQVFLLRICRNLRFTWHGGTLDARTFLINKPDAPINVKFESVSA</sequence>
<dbReference type="InterPro" id="IPR002401">
    <property type="entry name" value="Cyt_P450_E_grp-I"/>
</dbReference>
<evidence type="ECO:0000256" key="2">
    <source>
        <dbReference type="ARBA" id="ARBA00010617"/>
    </source>
</evidence>
<evidence type="ECO:0000256" key="7">
    <source>
        <dbReference type="ARBA" id="ARBA00023033"/>
    </source>
</evidence>
<reference evidence="11" key="1">
    <citation type="submission" date="2025-08" db="UniProtKB">
        <authorList>
            <consortium name="RefSeq"/>
        </authorList>
    </citation>
    <scope>IDENTIFICATION</scope>
</reference>
<dbReference type="RefSeq" id="XP_014488066.1">
    <property type="nucleotide sequence ID" value="XM_014632580.1"/>
</dbReference>
<dbReference type="KEGG" id="dqu:106751622"/>
<dbReference type="PRINTS" id="PR00385">
    <property type="entry name" value="P450"/>
</dbReference>
<gene>
    <name evidence="11" type="primary">LOC106751622</name>
</gene>
<keyword evidence="3 8" id="KW-0349">Heme</keyword>
<dbReference type="InterPro" id="IPR050479">
    <property type="entry name" value="CYP11_CYP27_families"/>
</dbReference>
<keyword evidence="6 8" id="KW-0408">Iron</keyword>
<feature type="binding site" description="axial binding residue" evidence="8">
    <location>
        <position position="426"/>
    </location>
    <ligand>
        <name>heme</name>
        <dbReference type="ChEBI" id="CHEBI:30413"/>
    </ligand>
    <ligandPart>
        <name>Fe</name>
        <dbReference type="ChEBI" id="CHEBI:18248"/>
    </ligandPart>
</feature>
<keyword evidence="10" id="KW-1185">Reference proteome</keyword>
<comment type="cofactor">
    <cofactor evidence="1 8">
        <name>heme</name>
        <dbReference type="ChEBI" id="CHEBI:30413"/>
    </cofactor>
</comment>
<dbReference type="PANTHER" id="PTHR24279">
    <property type="entry name" value="CYTOCHROME P450"/>
    <property type="match status" value="1"/>
</dbReference>
<dbReference type="GeneID" id="106751622"/>
<dbReference type="InterPro" id="IPR017972">
    <property type="entry name" value="Cyt_P450_CS"/>
</dbReference>
<dbReference type="PROSITE" id="PS00086">
    <property type="entry name" value="CYTOCHROME_P450"/>
    <property type="match status" value="1"/>
</dbReference>
<keyword evidence="5 9" id="KW-0560">Oxidoreductase</keyword>
<name>A0A6P3YAP3_DINQU</name>
<evidence type="ECO:0000256" key="3">
    <source>
        <dbReference type="ARBA" id="ARBA00022617"/>
    </source>
</evidence>
<dbReference type="PRINTS" id="PR00463">
    <property type="entry name" value="EP450I"/>
</dbReference>
<dbReference type="InterPro" id="IPR001128">
    <property type="entry name" value="Cyt_P450"/>
</dbReference>
<dbReference type="FunFam" id="1.10.630.10:FF:000006">
    <property type="entry name" value="Cytochrome P450 302a1, mitochondrial"/>
    <property type="match status" value="1"/>
</dbReference>
<protein>
    <submittedName>
        <fullName evidence="11">Cytochrome P450 302a1, mitochondrial</fullName>
    </submittedName>
</protein>
<dbReference type="Proteomes" id="UP000515204">
    <property type="component" value="Unplaced"/>
</dbReference>
<evidence type="ECO:0000256" key="5">
    <source>
        <dbReference type="ARBA" id="ARBA00023002"/>
    </source>
</evidence>
<proteinExistence type="inferred from homology"/>
<dbReference type="InterPro" id="IPR036396">
    <property type="entry name" value="Cyt_P450_sf"/>
</dbReference>
<evidence type="ECO:0000256" key="1">
    <source>
        <dbReference type="ARBA" id="ARBA00001971"/>
    </source>
</evidence>
<dbReference type="SUPFAM" id="SSF48264">
    <property type="entry name" value="Cytochrome P450"/>
    <property type="match status" value="1"/>
</dbReference>
<dbReference type="GO" id="GO:0004497">
    <property type="term" value="F:monooxygenase activity"/>
    <property type="evidence" value="ECO:0007669"/>
    <property type="project" value="UniProtKB-KW"/>
</dbReference>
<evidence type="ECO:0000256" key="8">
    <source>
        <dbReference type="PIRSR" id="PIRSR602401-1"/>
    </source>
</evidence>
<dbReference type="Pfam" id="PF00067">
    <property type="entry name" value="p450"/>
    <property type="match status" value="1"/>
</dbReference>
<dbReference type="CDD" id="cd11054">
    <property type="entry name" value="CYP24A1-like"/>
    <property type="match status" value="1"/>
</dbReference>
<evidence type="ECO:0000313" key="11">
    <source>
        <dbReference type="RefSeq" id="XP_014488066.1"/>
    </source>
</evidence>
<dbReference type="CTD" id="45282"/>
<dbReference type="GO" id="GO:0020037">
    <property type="term" value="F:heme binding"/>
    <property type="evidence" value="ECO:0007669"/>
    <property type="project" value="InterPro"/>
</dbReference>
<organism evidence="10 11">
    <name type="scientific">Dinoponera quadriceps</name>
    <name type="common">South American ant</name>
    <dbReference type="NCBI Taxonomy" id="609295"/>
    <lineage>
        <taxon>Eukaryota</taxon>
        <taxon>Metazoa</taxon>
        <taxon>Ecdysozoa</taxon>
        <taxon>Arthropoda</taxon>
        <taxon>Hexapoda</taxon>
        <taxon>Insecta</taxon>
        <taxon>Pterygota</taxon>
        <taxon>Neoptera</taxon>
        <taxon>Endopterygota</taxon>
        <taxon>Hymenoptera</taxon>
        <taxon>Apocrita</taxon>
        <taxon>Aculeata</taxon>
        <taxon>Formicoidea</taxon>
        <taxon>Formicidae</taxon>
        <taxon>Ponerinae</taxon>
        <taxon>Ponerini</taxon>
        <taxon>Dinoponera</taxon>
    </lineage>
</organism>
<evidence type="ECO:0000313" key="10">
    <source>
        <dbReference type="Proteomes" id="UP000515204"/>
    </source>
</evidence>